<dbReference type="AlphaFoldDB" id="A0A9P7ALF3"/>
<name>A0A9P7ALF3_9AGAM</name>
<evidence type="ECO:0000313" key="3">
    <source>
        <dbReference type="Proteomes" id="UP000719766"/>
    </source>
</evidence>
<proteinExistence type="predicted"/>
<gene>
    <name evidence="2" type="ORF">HD556DRAFT_1444991</name>
</gene>
<dbReference type="RefSeq" id="XP_041158662.1">
    <property type="nucleotide sequence ID" value="XM_041306866.1"/>
</dbReference>
<sequence length="305" mass="32795">MAREFISPNHAFSLADDLLAESADHFTHIDYIHYGTVHSPGDPQEPIRKRRLTGASASSSNQPKSSSADVSGISEATATSIHTLLDAYLRENLGPLLCDAITKDVLPSILHALQSSRMTPAMEPAIGRVPIQSEDTASDDAQHPIRLNAQPWSSHRLIIPAAADPASQTTGMPTLFSSSSSLPLPSILSSSSSIPAAHSMALVCQKRPLIPESLSQSNGRDGPVQPPKCMRLATSYLEAAGSRHEEEKSLVAASSLQTEDLLMNNDNDLHSFSEEACSSHSDELIIMNEHEETGILANFSQEEDI</sequence>
<organism evidence="2 3">
    <name type="scientific">Suillus plorans</name>
    <dbReference type="NCBI Taxonomy" id="116603"/>
    <lineage>
        <taxon>Eukaryota</taxon>
        <taxon>Fungi</taxon>
        <taxon>Dikarya</taxon>
        <taxon>Basidiomycota</taxon>
        <taxon>Agaricomycotina</taxon>
        <taxon>Agaricomycetes</taxon>
        <taxon>Agaricomycetidae</taxon>
        <taxon>Boletales</taxon>
        <taxon>Suillineae</taxon>
        <taxon>Suillaceae</taxon>
        <taxon>Suillus</taxon>
    </lineage>
</organism>
<keyword evidence="3" id="KW-1185">Reference proteome</keyword>
<dbReference type="Proteomes" id="UP000719766">
    <property type="component" value="Unassembled WGS sequence"/>
</dbReference>
<comment type="caution">
    <text evidence="2">The sequence shown here is derived from an EMBL/GenBank/DDBJ whole genome shotgun (WGS) entry which is preliminary data.</text>
</comment>
<feature type="region of interest" description="Disordered" evidence="1">
    <location>
        <begin position="35"/>
        <end position="72"/>
    </location>
</feature>
<dbReference type="OrthoDB" id="10400439at2759"/>
<dbReference type="EMBL" id="JABBWE010000040">
    <property type="protein sequence ID" value="KAG1791924.1"/>
    <property type="molecule type" value="Genomic_DNA"/>
</dbReference>
<evidence type="ECO:0000256" key="1">
    <source>
        <dbReference type="SAM" id="MobiDB-lite"/>
    </source>
</evidence>
<evidence type="ECO:0000313" key="2">
    <source>
        <dbReference type="EMBL" id="KAG1791924.1"/>
    </source>
</evidence>
<accession>A0A9P7ALF3</accession>
<dbReference type="GeneID" id="64600630"/>
<feature type="compositionally biased region" description="Low complexity" evidence="1">
    <location>
        <begin position="55"/>
        <end position="68"/>
    </location>
</feature>
<reference evidence="2" key="1">
    <citation type="journal article" date="2020" name="New Phytol.">
        <title>Comparative genomics reveals dynamic genome evolution in host specialist ectomycorrhizal fungi.</title>
        <authorList>
            <person name="Lofgren L.A."/>
            <person name="Nguyen N.H."/>
            <person name="Vilgalys R."/>
            <person name="Ruytinx J."/>
            <person name="Liao H.L."/>
            <person name="Branco S."/>
            <person name="Kuo A."/>
            <person name="LaButti K."/>
            <person name="Lipzen A."/>
            <person name="Andreopoulos W."/>
            <person name="Pangilinan J."/>
            <person name="Riley R."/>
            <person name="Hundley H."/>
            <person name="Na H."/>
            <person name="Barry K."/>
            <person name="Grigoriev I.V."/>
            <person name="Stajich J.E."/>
            <person name="Kennedy P.G."/>
        </authorList>
    </citation>
    <scope>NUCLEOTIDE SEQUENCE</scope>
    <source>
        <strain evidence="2">S12</strain>
    </source>
</reference>
<protein>
    <submittedName>
        <fullName evidence="2">Uncharacterized protein</fullName>
    </submittedName>
</protein>